<dbReference type="PROSITE" id="PS51201">
    <property type="entry name" value="RCK_N"/>
    <property type="match status" value="2"/>
</dbReference>
<dbReference type="Gene3D" id="3.40.50.720">
    <property type="entry name" value="NAD(P)-binding Rossmann-like Domain"/>
    <property type="match status" value="2"/>
</dbReference>
<keyword evidence="2" id="KW-0472">Membrane</keyword>
<proteinExistence type="predicted"/>
<evidence type="ECO:0000256" key="2">
    <source>
        <dbReference type="SAM" id="Phobius"/>
    </source>
</evidence>
<organism evidence="5 6">
    <name type="scientific">Kitasatospora cystarginea</name>
    <dbReference type="NCBI Taxonomy" id="58350"/>
    <lineage>
        <taxon>Bacteria</taxon>
        <taxon>Bacillati</taxon>
        <taxon>Actinomycetota</taxon>
        <taxon>Actinomycetes</taxon>
        <taxon>Kitasatosporales</taxon>
        <taxon>Streptomycetaceae</taxon>
        <taxon>Kitasatospora</taxon>
    </lineage>
</organism>
<dbReference type="InterPro" id="IPR006037">
    <property type="entry name" value="RCK_C"/>
</dbReference>
<dbReference type="PANTHER" id="PTHR43833">
    <property type="entry name" value="POTASSIUM CHANNEL PROTEIN 2-RELATED-RELATED"/>
    <property type="match status" value="1"/>
</dbReference>
<dbReference type="Proteomes" id="UP001500305">
    <property type="component" value="Unassembled WGS sequence"/>
</dbReference>
<dbReference type="EMBL" id="BAAATR010000012">
    <property type="protein sequence ID" value="GAA2247514.1"/>
    <property type="molecule type" value="Genomic_DNA"/>
</dbReference>
<dbReference type="PROSITE" id="PS51202">
    <property type="entry name" value="RCK_C"/>
    <property type="match status" value="1"/>
</dbReference>
<keyword evidence="2" id="KW-1133">Transmembrane helix</keyword>
<keyword evidence="2" id="KW-0812">Transmembrane</keyword>
<evidence type="ECO:0000313" key="5">
    <source>
        <dbReference type="EMBL" id="GAA2247514.1"/>
    </source>
</evidence>
<dbReference type="InterPro" id="IPR003148">
    <property type="entry name" value="RCK_N"/>
</dbReference>
<feature type="compositionally biased region" description="Basic and acidic residues" evidence="1">
    <location>
        <begin position="11"/>
        <end position="22"/>
    </location>
</feature>
<keyword evidence="6" id="KW-1185">Reference proteome</keyword>
<evidence type="ECO:0000259" key="3">
    <source>
        <dbReference type="PROSITE" id="PS51201"/>
    </source>
</evidence>
<dbReference type="PANTHER" id="PTHR43833:SF11">
    <property type="entry name" value="VOLTAGE-GATED POTASSIUM CHANNEL KCH"/>
    <property type="match status" value="1"/>
</dbReference>
<sequence>MLYGDTEDTGGEERAARPEEPGRSSAAHPDVGTDQYTPTMTQEVRGNPPVEPAGESFTGHYVVCGGNALAHRLIRELIEQYDVPVVAVVPDLTRDHGPNILQLPGVAAVLEHATITGEALRAAQLETARGIALVDASDQENIHAALNAQGRNPGIRVVLRMFNQRLGEHIEHLLDNGSALSGSATAAPAFAAGALGRPNSVRVGDRYLYVAYDDDIRANQICVVADRIDRQDLERLRLLPDAGGRAAEFIALARRFGEEGPIELGSSAGPGARPDAGGIAALQALTSEPPLAIGWFTRLRWGVLDTLRFFTSARLRLVLITAMVAVLVGAMVIWYFNGSLAWAFYFTLLDMAGAAQPDQPGTVEQGALWQRAAQVVITFCGITFVPVLTAIVVDALSTGRRGLPRAPGAGTRDHVIVVGLGNVGTRVATLVREAGVPVVGIERDPQARGIAAARALGIPVVVGEGPLESQLRRARVRFSRAVVAVTSDDATNLEAALEARAVRHEVRIVVRLFDDDFARHVYATLGNVASRSVSYLSAPAFAASLMGRDVLGTLSVYRHVLLIAELAAEEGNALAGRNLHDIEDPGGVRVIAVRLARRPEDYQWNFADRARKLLPGDHIVVAATRAGLARINALVPSETPQEQAANP</sequence>
<feature type="domain" description="RCK C-terminal" evidence="4">
    <location>
        <begin position="551"/>
        <end position="637"/>
    </location>
</feature>
<feature type="domain" description="RCK N-terminal" evidence="3">
    <location>
        <begin position="58"/>
        <end position="180"/>
    </location>
</feature>
<dbReference type="Gene3D" id="3.30.70.1450">
    <property type="entry name" value="Regulator of K+ conductance, C-terminal domain"/>
    <property type="match status" value="1"/>
</dbReference>
<feature type="transmembrane region" description="Helical" evidence="2">
    <location>
        <begin position="317"/>
        <end position="336"/>
    </location>
</feature>
<feature type="region of interest" description="Disordered" evidence="1">
    <location>
        <begin position="1"/>
        <end position="53"/>
    </location>
</feature>
<dbReference type="SUPFAM" id="SSF51735">
    <property type="entry name" value="NAD(P)-binding Rossmann-fold domains"/>
    <property type="match status" value="2"/>
</dbReference>
<name>A0ABN3E371_9ACTN</name>
<dbReference type="SUPFAM" id="SSF116726">
    <property type="entry name" value="TrkA C-terminal domain-like"/>
    <property type="match status" value="1"/>
</dbReference>
<dbReference type="Pfam" id="PF02254">
    <property type="entry name" value="TrkA_N"/>
    <property type="match status" value="2"/>
</dbReference>
<protein>
    <submittedName>
        <fullName evidence="5">NAD-binding protein</fullName>
    </submittedName>
</protein>
<comment type="caution">
    <text evidence="5">The sequence shown here is derived from an EMBL/GenBank/DDBJ whole genome shotgun (WGS) entry which is preliminary data.</text>
</comment>
<evidence type="ECO:0000313" key="6">
    <source>
        <dbReference type="Proteomes" id="UP001500305"/>
    </source>
</evidence>
<feature type="compositionally biased region" description="Acidic residues" evidence="1">
    <location>
        <begin position="1"/>
        <end position="10"/>
    </location>
</feature>
<dbReference type="InterPro" id="IPR036291">
    <property type="entry name" value="NAD(P)-bd_dom_sf"/>
</dbReference>
<accession>A0ABN3E371</accession>
<feature type="compositionally biased region" description="Polar residues" evidence="1">
    <location>
        <begin position="34"/>
        <end position="44"/>
    </location>
</feature>
<gene>
    <name evidence="5" type="ORF">GCM10010430_32260</name>
</gene>
<feature type="domain" description="RCK N-terminal" evidence="3">
    <location>
        <begin position="412"/>
        <end position="530"/>
    </location>
</feature>
<evidence type="ECO:0000259" key="4">
    <source>
        <dbReference type="PROSITE" id="PS51202"/>
    </source>
</evidence>
<reference evidence="5 6" key="1">
    <citation type="journal article" date="2019" name="Int. J. Syst. Evol. Microbiol.">
        <title>The Global Catalogue of Microorganisms (GCM) 10K type strain sequencing project: providing services to taxonomists for standard genome sequencing and annotation.</title>
        <authorList>
            <consortium name="The Broad Institute Genomics Platform"/>
            <consortium name="The Broad Institute Genome Sequencing Center for Infectious Disease"/>
            <person name="Wu L."/>
            <person name="Ma J."/>
        </authorList>
    </citation>
    <scope>NUCLEOTIDE SEQUENCE [LARGE SCALE GENOMIC DNA]</scope>
    <source>
        <strain evidence="5 6">JCM 7356</strain>
    </source>
</reference>
<evidence type="ECO:0000256" key="1">
    <source>
        <dbReference type="SAM" id="MobiDB-lite"/>
    </source>
</evidence>
<dbReference type="InterPro" id="IPR036721">
    <property type="entry name" value="RCK_C_sf"/>
</dbReference>
<feature type="transmembrane region" description="Helical" evidence="2">
    <location>
        <begin position="372"/>
        <end position="396"/>
    </location>
</feature>
<dbReference type="InterPro" id="IPR050721">
    <property type="entry name" value="Trk_Ktr_HKT_K-transport"/>
</dbReference>